<organism evidence="2">
    <name type="scientific">Sporisorium scitamineum</name>
    <dbReference type="NCBI Taxonomy" id="49012"/>
    <lineage>
        <taxon>Eukaryota</taxon>
        <taxon>Fungi</taxon>
        <taxon>Dikarya</taxon>
        <taxon>Basidiomycota</taxon>
        <taxon>Ustilaginomycotina</taxon>
        <taxon>Ustilaginomycetes</taxon>
        <taxon>Ustilaginales</taxon>
        <taxon>Ustilaginaceae</taxon>
        <taxon>Sporisorium</taxon>
    </lineage>
</organism>
<dbReference type="AlphaFoldDB" id="A0A127Z999"/>
<evidence type="ECO:0000313" key="2">
    <source>
        <dbReference type="EMBL" id="CDU22656.1"/>
    </source>
</evidence>
<evidence type="ECO:0000256" key="1">
    <source>
        <dbReference type="SAM" id="MobiDB-lite"/>
    </source>
</evidence>
<accession>A0A127Z999</accession>
<protein>
    <submittedName>
        <fullName evidence="2">Uncharacterized protein</fullName>
    </submittedName>
</protein>
<reference evidence="2" key="1">
    <citation type="submission" date="2014-06" db="EMBL/GenBank/DDBJ databases">
        <authorList>
            <person name="Ju J."/>
            <person name="Zhang J."/>
        </authorList>
    </citation>
    <scope>NUCLEOTIDE SEQUENCE</scope>
    <source>
        <strain evidence="2">SscI8</strain>
    </source>
</reference>
<name>A0A127Z999_9BASI</name>
<dbReference type="OrthoDB" id="2556301at2759"/>
<sequence length="1044" mass="116406">MDSPVHQQHTSDDLTALAQGIVDRVLRAQRTDAAAAASSQHPIIAGAYHYLIGQLALNLDNLPPLASFAGEIQNLNQLSSQHARERPSTPRGPTGSVPCFLDDQISPRSKKTRETASGLAQKLGKEWASLRKRCQIVISFDPKHPESDPDIDDHIVFLLNGVQKYVLVFAPHFENLTHFSTDDPPLLQKAKKAVLDVILHIREQGISFTEDEYLFYILASLPVADTSQRSDQLEEPLRQTLAAGLHRRYMGNAHHRLLAFANQVNLSLFRDKPQDKRPYYKGTTIVQSSGTGKTRMLLQLGSISPLLYVCIRPHDATSARSGYPLGDSAMMELALRTLPQKTALTYNEKAAILLAAWFDTLASELESLDTPAEKSRYLEQLNDFGNSEHEKDRNDFFQAVSRTAFISALQGPVSSSDHNAIFRAHLDQPLQRLRNQMRSVQQHYIPQQPGPVSTPFSETLVFVAIDECVTLAPPFLDSICRAWDYISELEHQQRQEALRSQQAADLQGPQICFWLVLLSTNSAATNLVRPQAEHTSTRHQAAVPLPTFVGVGFDVLRPELRALSTAMDAADPEYIKKYGRPLWISLVERSFWTTAIYKLLGTATFRRGQRTTCFNVLASRLALQYVPTRSSDTATFGEQATFARQAVDRHMRILTQVDDDAVLHIASPSEPVLAIAAALVMLPSDDEVTGDELVPQQRAMNRYGSILETVHTMCLVSANVDILKGVRGELVTRVLFMTAWDALKWRITHNTVQDRAWKAQQLLQPERLELILDGLVELDEQSKATVQSQIERVCTEIATRDPLYQDVHAWTHFTHFDVLAVSVQSLSPEFLWYCWKRGVAIQMAHLQPGIDGIIPVFVGDLSRPLGEREEFAASHMTYIAWDAKNRAKAGPLKADNCAKKPAHAGPILKHELGTPRAGLTERGLLTMLVDMDLHDKPARVKSIDGTDSLQVWIRGLGACINYPCLDVLQIREVMVNFQSAIASRNDYGIYNCITNPMDLDLTQSVFPTEGDQEPKNLAAVQSLDQVDQECGNQDGAEDDLMGIQ</sequence>
<dbReference type="PANTHER" id="PTHR33266:SF1">
    <property type="entry name" value="F-BOX DOMAIN-CONTAINING PROTEIN"/>
    <property type="match status" value="1"/>
</dbReference>
<dbReference type="PANTHER" id="PTHR33266">
    <property type="entry name" value="CHROMOSOME 15, WHOLE GENOME SHOTGUN SEQUENCE"/>
    <property type="match status" value="1"/>
</dbReference>
<dbReference type="EMBL" id="LK056657">
    <property type="protein sequence ID" value="CDU22656.1"/>
    <property type="molecule type" value="Genomic_DNA"/>
</dbReference>
<gene>
    <name evidence="2" type="ORF">SPSC_01286</name>
</gene>
<proteinExistence type="predicted"/>
<feature type="region of interest" description="Disordered" evidence="1">
    <location>
        <begin position="78"/>
        <end position="117"/>
    </location>
</feature>